<reference evidence="1 2" key="1">
    <citation type="submission" date="2020-08" db="EMBL/GenBank/DDBJ databases">
        <title>Sequencing the genomes of 1000 actinobacteria strains.</title>
        <authorList>
            <person name="Klenk H.-P."/>
        </authorList>
    </citation>
    <scope>NUCLEOTIDE SEQUENCE [LARGE SCALE GENOMIC DNA]</scope>
    <source>
        <strain evidence="1 2">DSM 45486</strain>
    </source>
</reference>
<dbReference type="EMBL" id="JACHMO010000001">
    <property type="protein sequence ID" value="MBB5801603.1"/>
    <property type="molecule type" value="Genomic_DNA"/>
</dbReference>
<proteinExistence type="predicted"/>
<keyword evidence="1" id="KW-0689">Ribosomal protein</keyword>
<comment type="caution">
    <text evidence="1">The sequence shown here is derived from an EMBL/GenBank/DDBJ whole genome shotgun (WGS) entry which is preliminary data.</text>
</comment>
<keyword evidence="2" id="KW-1185">Reference proteome</keyword>
<sequence length="480" mass="52748">MDKTLEQALVGLAGNPSAPLDVLMRLVPVPVAAKVMAWRQRVMPDALAERLLDTGDSTVALALDDAYGRVSDAVLRMIAEHRNPEVRDARRRYIERMLDGSAHMSVDELLQVAGWTRAAGSAGSAASAALTDAAKDARLAELARSPDPRLRHAVGRSWAGMPEDVRRALSTDPDPDVRASVAGYPHGRAPDDLHERLLADPATRGAVLSYAVLTPEIAAECMAVDDEEVRAELALNPTLPAAMRDELARDPSELVRAWVIVRQDVTDDERERLYRRLQAEAEEQGPFRGASTALSMLIQIRIDWLRALPVPERLHYLHSPIPAFRIELARCDDLPPEAFDVLDRDEDAGVRLMATFRPDTPGAVLERMLLEHGENERYRPLLVEHPNFPSEALVRLSTDPDPQRRRYTLGSPALPDPIVSELTRDPDVRVRCTAAGHPNLLPADAERLLDDDDPTVVKAAAAAPALPTEAMTRLLDRAGC</sequence>
<dbReference type="Proteomes" id="UP000552097">
    <property type="component" value="Unassembled WGS sequence"/>
</dbReference>
<dbReference type="InterPro" id="IPR011989">
    <property type="entry name" value="ARM-like"/>
</dbReference>
<dbReference type="RefSeq" id="WP_184917643.1">
    <property type="nucleotide sequence ID" value="NZ_JACHMO010000001.1"/>
</dbReference>
<protein>
    <submittedName>
        <fullName evidence="1">Ribosomal protein L12E/L44/L45/RPP1/RPP2</fullName>
    </submittedName>
</protein>
<dbReference type="GO" id="GO:0005840">
    <property type="term" value="C:ribosome"/>
    <property type="evidence" value="ECO:0007669"/>
    <property type="project" value="UniProtKB-KW"/>
</dbReference>
<gene>
    <name evidence="1" type="ORF">F4560_001371</name>
</gene>
<dbReference type="AlphaFoldDB" id="A0A7W9HG24"/>
<accession>A0A7W9HG24</accession>
<keyword evidence="1" id="KW-0687">Ribonucleoprotein</keyword>
<evidence type="ECO:0000313" key="2">
    <source>
        <dbReference type="Proteomes" id="UP000552097"/>
    </source>
</evidence>
<dbReference type="Gene3D" id="1.25.10.10">
    <property type="entry name" value="Leucine-rich Repeat Variant"/>
    <property type="match status" value="2"/>
</dbReference>
<name>A0A7W9HG24_9PSEU</name>
<dbReference type="SUPFAM" id="SSF48371">
    <property type="entry name" value="ARM repeat"/>
    <property type="match status" value="2"/>
</dbReference>
<organism evidence="1 2">
    <name type="scientific">Saccharothrix ecbatanensis</name>
    <dbReference type="NCBI Taxonomy" id="1105145"/>
    <lineage>
        <taxon>Bacteria</taxon>
        <taxon>Bacillati</taxon>
        <taxon>Actinomycetota</taxon>
        <taxon>Actinomycetes</taxon>
        <taxon>Pseudonocardiales</taxon>
        <taxon>Pseudonocardiaceae</taxon>
        <taxon>Saccharothrix</taxon>
    </lineage>
</organism>
<evidence type="ECO:0000313" key="1">
    <source>
        <dbReference type="EMBL" id="MBB5801603.1"/>
    </source>
</evidence>
<dbReference type="InterPro" id="IPR016024">
    <property type="entry name" value="ARM-type_fold"/>
</dbReference>